<reference evidence="1" key="1">
    <citation type="submission" date="2020-05" db="EMBL/GenBank/DDBJ databases">
        <authorList>
            <person name="Chiriac C."/>
            <person name="Salcher M."/>
            <person name="Ghai R."/>
            <person name="Kavagutti S V."/>
        </authorList>
    </citation>
    <scope>NUCLEOTIDE SEQUENCE</scope>
</reference>
<gene>
    <name evidence="1" type="ORF">UFOVP242_163</name>
</gene>
<evidence type="ECO:0000313" key="1">
    <source>
        <dbReference type="EMBL" id="CAB5221949.1"/>
    </source>
</evidence>
<protein>
    <submittedName>
        <fullName evidence="1">Uncharacterized protein</fullName>
    </submittedName>
</protein>
<organism evidence="1">
    <name type="scientific">uncultured Caudovirales phage</name>
    <dbReference type="NCBI Taxonomy" id="2100421"/>
    <lineage>
        <taxon>Viruses</taxon>
        <taxon>Duplodnaviria</taxon>
        <taxon>Heunggongvirae</taxon>
        <taxon>Uroviricota</taxon>
        <taxon>Caudoviricetes</taxon>
        <taxon>Peduoviridae</taxon>
        <taxon>Maltschvirus</taxon>
        <taxon>Maltschvirus maltsch</taxon>
    </lineage>
</organism>
<proteinExistence type="predicted"/>
<sequence>MKISHESPLCLLNQSRNYNDYDYALVHLFETEPTYLQFFKESLKQGRTVLLDNSIFELGTAFDSDRYAYWIKELQPTEYIIPDVLENALGTMDNALDWKERYSDLPGKKIGVVQGKSYEDLIQCYDYLDNVIGVDKIAISFDYSYYLEVCPHPNKWMGYMLGRVQTLTRLLKDGVINTEKPHHLLGCALPIEFMFYRQGFEWLESLDTSNPIVHALLGIGYEPGGLDAKKSLKLIELLNTPEPPVATMHTIKHNIQYFRSFVHGYR</sequence>
<name>A0A6J7WV25_9CAUD</name>
<accession>A0A6J7WV25</accession>
<dbReference type="EMBL" id="LR798294">
    <property type="protein sequence ID" value="CAB5221949.1"/>
    <property type="molecule type" value="Genomic_DNA"/>
</dbReference>